<protein>
    <submittedName>
        <fullName evidence="4">CG43897</fullName>
    </submittedName>
</protein>
<dbReference type="PANTHER" id="PTHR48148">
    <property type="entry name" value="KERATINOCYTE PROLINE-RICH PROTEIN"/>
    <property type="match status" value="1"/>
</dbReference>
<dbReference type="EMBL" id="CP012525">
    <property type="protein sequence ID" value="ALC44233.1"/>
    <property type="molecule type" value="Genomic_DNA"/>
</dbReference>
<dbReference type="SMART" id="SM00735">
    <property type="entry name" value="ZM"/>
    <property type="match status" value="1"/>
</dbReference>
<sequence>MAGVQRKLVHKQFNSPMGLYSQENVKATLDRELKAFGADGIEVDEQITKPLNLANSAVLRAVEEEEQQVKCGDSFAAPRQSRARLRELQTSPHHAVHQQLLDQIKTSYLSQQHEVTIDRETVMRINRMSTRRHLPKREHSWPPTELEQTPTIVVSSHAPTPSPTHTHSVDALREKFNSPTRIPEPTVEQLRQQLRPKEQSRAPQPKQLKQSEEEQVTPKTKGFSAPETKAADADIGLVAPKCEYYEQLTHRRAATPTLPASQPYRPRLKRQSYSLERGRSRKRVVTAASTDLPPPKPRSANGTPKLQRRCIKLATELKICYDGDSEEEKQHKVDIDLEAMPLPAVPSDKQRTGTAAAVRESLPSEASAVIDSLAAKQQQQLALVLAMTTPAEQSQLQSQSETRIIPISISSTEEQPLQATAQRIYSEACDYLRQEHTMPEEATPTYISATSGIKLQRQDSNKPKPCNSSCIPTPPPLPPPPTPPAQLRARAKGSAEQDQAKQTRRQGGIYEQHEAHVEIAQLEAKYAHIQQSIAEHLRQIDSYMENAKQALQRSVQATPTPTPPTAAPVAEVETVQPRPELWDMFAARQSPILAVESPLQAILRQIYCRAAGIQQLPKNQLGEESTVPEAKPEENVPIVERALQDLHKIAEALDNEEQKQELLQLEHKQTPTAGEAQTVLIDEEEEEEEEKQAEEPDYKHVSDVIANYEQLAKSDTASSCTHEQLEHTEAGSAGAGAGAGSWCAICGECRDSPHGWGKINQADQWRFNNLQNELLTNYKATYEIRSPYVSRQISWEDAQQQQQQPKPEAEPKPQPQLQPKTETEPKPQPQPQLWRQRSEVQIITAPSSSSLEPEPVQWVRSRSPSPLPARKYPAPLIETAQRCSSPFGLNAVQSAATPTPTPTTLEAKYTHVPQLGQNTGLLVHTATQPLQLCLSSSSTLLAATPPATPRCNSQPPPFDFLLQHGQAPFKSLAASEDGELTQSTRDFSVNRSFDNVSPRPYIGIEGYKRVAWPPASEERIVREFTPQPQTQSPAPGAGGYYAQPATAPAATSAAPAQPAAVNYRGGSTSRGDMKWPPQEYKEAAAKENEERRQLALGPVCRPRRVNRQDYTGFFAKHQLNNTYPSYKVPPGTQHMFA</sequence>
<feature type="region of interest" description="Disordered" evidence="2">
    <location>
        <begin position="455"/>
        <end position="507"/>
    </location>
</feature>
<dbReference type="STRING" id="30019.A0A0M3QWJ0"/>
<evidence type="ECO:0000256" key="1">
    <source>
        <dbReference type="SAM" id="Coils"/>
    </source>
</evidence>
<dbReference type="Proteomes" id="UP000494163">
    <property type="component" value="Chromosome 3L"/>
</dbReference>
<dbReference type="PANTHER" id="PTHR48148:SF3">
    <property type="entry name" value="KERATINOCYTE PROLINE-RICH PROTEIN"/>
    <property type="match status" value="1"/>
</dbReference>
<feature type="coiled-coil region" evidence="1">
    <location>
        <begin position="639"/>
        <end position="666"/>
    </location>
</feature>
<proteinExistence type="predicted"/>
<evidence type="ECO:0000313" key="5">
    <source>
        <dbReference type="Proteomes" id="UP000494163"/>
    </source>
</evidence>
<keyword evidence="5" id="KW-1185">Reference proteome</keyword>
<feature type="region of interest" description="Disordered" evidence="2">
    <location>
        <begin position="1048"/>
        <end position="1075"/>
    </location>
</feature>
<dbReference type="OMA" id="AQFNRQR"/>
<evidence type="ECO:0000313" key="4">
    <source>
        <dbReference type="EMBL" id="ALC44233.1"/>
    </source>
</evidence>
<dbReference type="InterPro" id="IPR031847">
    <property type="entry name" value="PDLI1-4/Zasp-like_mid"/>
</dbReference>
<feature type="region of interest" description="Disordered" evidence="2">
    <location>
        <begin position="128"/>
        <end position="147"/>
    </location>
</feature>
<dbReference type="AlphaFoldDB" id="A0A0M3QWJ0"/>
<evidence type="ECO:0000256" key="2">
    <source>
        <dbReference type="SAM" id="MobiDB-lite"/>
    </source>
</evidence>
<dbReference type="Pfam" id="PF15936">
    <property type="entry name" value="DUF4749"/>
    <property type="match status" value="1"/>
</dbReference>
<feature type="region of interest" description="Disordered" evidence="2">
    <location>
        <begin position="176"/>
        <end position="228"/>
    </location>
</feature>
<feature type="coiled-coil region" evidence="1">
    <location>
        <begin position="519"/>
        <end position="553"/>
    </location>
</feature>
<reference evidence="4 5" key="1">
    <citation type="submission" date="2015-08" db="EMBL/GenBank/DDBJ databases">
        <title>Ancestral chromatin configuration constrains chromatin evolution on differentiating sex chromosomes in Drosophila.</title>
        <authorList>
            <person name="Zhou Q."/>
            <person name="Bachtrog D."/>
        </authorList>
    </citation>
    <scope>NUCLEOTIDE SEQUENCE [LARGE SCALE GENOMIC DNA]</scope>
    <source>
        <tissue evidence="4">Whole larvae</tissue>
    </source>
</reference>
<evidence type="ECO:0000259" key="3">
    <source>
        <dbReference type="SMART" id="SM00735"/>
    </source>
</evidence>
<feature type="region of interest" description="Disordered" evidence="2">
    <location>
        <begin position="253"/>
        <end position="304"/>
    </location>
</feature>
<name>A0A0M3QWJ0_DROBS</name>
<feature type="compositionally biased region" description="Pro residues" evidence="2">
    <location>
        <begin position="472"/>
        <end position="484"/>
    </location>
</feature>
<keyword evidence="1" id="KW-0175">Coiled coil</keyword>
<feature type="compositionally biased region" description="Polar residues" evidence="2">
    <location>
        <begin position="833"/>
        <end position="851"/>
    </location>
</feature>
<dbReference type="OrthoDB" id="7872583at2759"/>
<organism evidence="4 5">
    <name type="scientific">Drosophila busckii</name>
    <name type="common">Fruit fly</name>
    <dbReference type="NCBI Taxonomy" id="30019"/>
    <lineage>
        <taxon>Eukaryota</taxon>
        <taxon>Metazoa</taxon>
        <taxon>Ecdysozoa</taxon>
        <taxon>Arthropoda</taxon>
        <taxon>Hexapoda</taxon>
        <taxon>Insecta</taxon>
        <taxon>Pterygota</taxon>
        <taxon>Neoptera</taxon>
        <taxon>Endopterygota</taxon>
        <taxon>Diptera</taxon>
        <taxon>Brachycera</taxon>
        <taxon>Muscomorpha</taxon>
        <taxon>Ephydroidea</taxon>
        <taxon>Drosophilidae</taxon>
        <taxon>Drosophila</taxon>
    </lineage>
</organism>
<gene>
    <name evidence="4" type="ORF">Dbus_chr3Lg1399</name>
</gene>
<feature type="domain" description="Zasp-like motif" evidence="3">
    <location>
        <begin position="7"/>
        <end position="32"/>
    </location>
</feature>
<dbReference type="InterPro" id="IPR006643">
    <property type="entry name" value="Zasp-like_motif"/>
</dbReference>
<feature type="region of interest" description="Disordered" evidence="2">
    <location>
        <begin position="795"/>
        <end position="865"/>
    </location>
</feature>
<accession>A0A0M3QWJ0</accession>
<feature type="compositionally biased region" description="Low complexity" evidence="2">
    <location>
        <begin position="1048"/>
        <end position="1060"/>
    </location>
</feature>